<keyword evidence="13" id="KW-1185">Reference proteome</keyword>
<evidence type="ECO:0000256" key="9">
    <source>
        <dbReference type="HAMAP-Rule" id="MF_00161"/>
    </source>
</evidence>
<accession>A0A5C6U6R5</accession>
<dbReference type="EC" id="3.4.23.36" evidence="9"/>
<dbReference type="Pfam" id="PF01252">
    <property type="entry name" value="Peptidase_A8"/>
    <property type="match status" value="1"/>
</dbReference>
<comment type="pathway">
    <text evidence="9">Protein modification; lipoprotein biosynthesis (signal peptide cleavage).</text>
</comment>
<dbReference type="PRINTS" id="PR00781">
    <property type="entry name" value="LIPOSIGPTASE"/>
</dbReference>
<dbReference type="EMBL" id="VOPY01000004">
    <property type="protein sequence ID" value="TXC67841.1"/>
    <property type="molecule type" value="Genomic_DNA"/>
</dbReference>
<evidence type="ECO:0000256" key="8">
    <source>
        <dbReference type="ARBA" id="ARBA00023136"/>
    </source>
</evidence>
<dbReference type="Proteomes" id="UP000321129">
    <property type="component" value="Unassembled WGS sequence"/>
</dbReference>
<evidence type="ECO:0000256" key="11">
    <source>
        <dbReference type="RuleBase" id="RU004181"/>
    </source>
</evidence>
<evidence type="ECO:0000313" key="13">
    <source>
        <dbReference type="Proteomes" id="UP000321129"/>
    </source>
</evidence>
<comment type="subcellular location">
    <subcellularLocation>
        <location evidence="9">Cell membrane</location>
        <topology evidence="9">Multi-pass membrane protein</topology>
    </subcellularLocation>
</comment>
<comment type="caution">
    <text evidence="9">Lacks conserved residue(s) required for the propagation of feature annotation.</text>
</comment>
<keyword evidence="5 9" id="KW-0064">Aspartyl protease</keyword>
<dbReference type="GO" id="GO:0004190">
    <property type="term" value="F:aspartic-type endopeptidase activity"/>
    <property type="evidence" value="ECO:0007669"/>
    <property type="project" value="UniProtKB-UniRule"/>
</dbReference>
<organism evidence="12 13">
    <name type="scientific">Flavisphingopyxis soli</name>
    <dbReference type="NCBI Taxonomy" id="2601267"/>
    <lineage>
        <taxon>Bacteria</taxon>
        <taxon>Pseudomonadati</taxon>
        <taxon>Pseudomonadota</taxon>
        <taxon>Alphaproteobacteria</taxon>
        <taxon>Sphingomonadales</taxon>
        <taxon>Sphingopyxidaceae</taxon>
        <taxon>Flavisphingopyxis</taxon>
    </lineage>
</organism>
<keyword evidence="8 9" id="KW-0472">Membrane</keyword>
<evidence type="ECO:0000313" key="12">
    <source>
        <dbReference type="EMBL" id="TXC67841.1"/>
    </source>
</evidence>
<dbReference type="GO" id="GO:0006508">
    <property type="term" value="P:proteolysis"/>
    <property type="evidence" value="ECO:0007669"/>
    <property type="project" value="UniProtKB-KW"/>
</dbReference>
<keyword evidence="4 9" id="KW-0812">Transmembrane</keyword>
<keyword evidence="6 9" id="KW-0378">Hydrolase</keyword>
<evidence type="ECO:0000256" key="7">
    <source>
        <dbReference type="ARBA" id="ARBA00022989"/>
    </source>
</evidence>
<protein>
    <recommendedName>
        <fullName evidence="9">Lipoprotein signal peptidase</fullName>
        <ecNumber evidence="9">3.4.23.36</ecNumber>
    </recommendedName>
    <alternativeName>
        <fullName evidence="9">Prolipoprotein signal peptidase</fullName>
    </alternativeName>
    <alternativeName>
        <fullName evidence="9">Signal peptidase II</fullName>
        <shortName evidence="9">SPase II</shortName>
    </alternativeName>
</protein>
<keyword evidence="3 9" id="KW-0645">Protease</keyword>
<keyword evidence="7 9" id="KW-1133">Transmembrane helix</keyword>
<evidence type="ECO:0000256" key="2">
    <source>
        <dbReference type="ARBA" id="ARBA00022475"/>
    </source>
</evidence>
<dbReference type="GO" id="GO:0005886">
    <property type="term" value="C:plasma membrane"/>
    <property type="evidence" value="ECO:0007669"/>
    <property type="project" value="UniProtKB-SubCell"/>
</dbReference>
<dbReference type="PROSITE" id="PS00855">
    <property type="entry name" value="SPASE_II"/>
    <property type="match status" value="1"/>
</dbReference>
<comment type="caution">
    <text evidence="12">The sequence shown here is derived from an EMBL/GenBank/DDBJ whole genome shotgun (WGS) entry which is preliminary data.</text>
</comment>
<feature type="transmembrane region" description="Helical" evidence="9">
    <location>
        <begin position="83"/>
        <end position="99"/>
    </location>
</feature>
<comment type="catalytic activity">
    <reaction evidence="9 10">
        <text>Release of signal peptides from bacterial membrane prolipoproteins. Hydrolyzes -Xaa-Yaa-Zaa-|-(S,diacylglyceryl)Cys-, in which Xaa is hydrophobic (preferably Leu), and Yaa (Ala or Ser) and Zaa (Gly or Ala) have small, neutral side chains.</text>
        <dbReference type="EC" id="3.4.23.36"/>
    </reaction>
</comment>
<dbReference type="InterPro" id="IPR001872">
    <property type="entry name" value="Peptidase_A8"/>
</dbReference>
<comment type="function">
    <text evidence="9 10">This protein specifically catalyzes the removal of signal peptides from prolipoproteins.</text>
</comment>
<gene>
    <name evidence="9 12" type="primary">lspA</name>
    <name evidence="12" type="ORF">FSZ31_12580</name>
</gene>
<dbReference type="UniPathway" id="UPA00665"/>
<sequence length="167" mass="17833">MAIVAADQLIKLFVTGPLALQARIGDPIELVSFFRLQYAENYGVSLGMLQADSEAMRWGLVALTAAISLGVVIWIFKEKLRGDIIALAIILGGAIGNIIDRVRLGYVVDYADFHVGGYSPFMIFNLADAAITIGVLLLVARALLHDRAKSKTIDPSHPPAASAGQGD</sequence>
<dbReference type="PANTHER" id="PTHR33695:SF1">
    <property type="entry name" value="LIPOPROTEIN SIGNAL PEPTIDASE"/>
    <property type="match status" value="1"/>
</dbReference>
<dbReference type="PANTHER" id="PTHR33695">
    <property type="entry name" value="LIPOPROTEIN SIGNAL PEPTIDASE"/>
    <property type="match status" value="1"/>
</dbReference>
<evidence type="ECO:0000256" key="1">
    <source>
        <dbReference type="ARBA" id="ARBA00006139"/>
    </source>
</evidence>
<reference evidence="12 13" key="1">
    <citation type="submission" date="2019-08" db="EMBL/GenBank/DDBJ databases">
        <title>Sphingorhabdus soil sp. nov., isolated from arctic soil.</title>
        <authorList>
            <person name="Liu Y."/>
        </authorList>
    </citation>
    <scope>NUCLEOTIDE SEQUENCE [LARGE SCALE GENOMIC DNA]</scope>
    <source>
        <strain evidence="12 13">D-2Q-5-6</strain>
    </source>
</reference>
<comment type="similarity">
    <text evidence="1 9 11">Belongs to the peptidase A8 family.</text>
</comment>
<evidence type="ECO:0000256" key="5">
    <source>
        <dbReference type="ARBA" id="ARBA00022750"/>
    </source>
</evidence>
<proteinExistence type="inferred from homology"/>
<feature type="transmembrane region" description="Helical" evidence="9">
    <location>
        <begin position="119"/>
        <end position="144"/>
    </location>
</feature>
<evidence type="ECO:0000256" key="10">
    <source>
        <dbReference type="RuleBase" id="RU000594"/>
    </source>
</evidence>
<name>A0A5C6U6R5_9SPHN</name>
<dbReference type="OrthoDB" id="9810259at2"/>
<evidence type="ECO:0000256" key="4">
    <source>
        <dbReference type="ARBA" id="ARBA00022692"/>
    </source>
</evidence>
<keyword evidence="2 9" id="KW-1003">Cell membrane</keyword>
<dbReference type="HAMAP" id="MF_00161">
    <property type="entry name" value="LspA"/>
    <property type="match status" value="1"/>
</dbReference>
<evidence type="ECO:0000256" key="6">
    <source>
        <dbReference type="ARBA" id="ARBA00022801"/>
    </source>
</evidence>
<dbReference type="AlphaFoldDB" id="A0A5C6U6R5"/>
<feature type="active site" evidence="9">
    <location>
        <position position="128"/>
    </location>
</feature>
<evidence type="ECO:0000256" key="3">
    <source>
        <dbReference type="ARBA" id="ARBA00022670"/>
    </source>
</evidence>
<feature type="active site" evidence="9">
    <location>
        <position position="109"/>
    </location>
</feature>
<feature type="transmembrane region" description="Helical" evidence="9">
    <location>
        <begin position="55"/>
        <end position="76"/>
    </location>
</feature>
<dbReference type="NCBIfam" id="TIGR00077">
    <property type="entry name" value="lspA"/>
    <property type="match status" value="1"/>
</dbReference>